<dbReference type="EMBL" id="GGFL01013943">
    <property type="protein sequence ID" value="MBW78121.1"/>
    <property type="molecule type" value="Transcribed_RNA"/>
</dbReference>
<dbReference type="AlphaFoldDB" id="A0A2M4DKQ0"/>
<proteinExistence type="predicted"/>
<name>A0A2M4DKQ0_ANODA</name>
<organism evidence="1">
    <name type="scientific">Anopheles darlingi</name>
    <name type="common">Mosquito</name>
    <dbReference type="NCBI Taxonomy" id="43151"/>
    <lineage>
        <taxon>Eukaryota</taxon>
        <taxon>Metazoa</taxon>
        <taxon>Ecdysozoa</taxon>
        <taxon>Arthropoda</taxon>
        <taxon>Hexapoda</taxon>
        <taxon>Insecta</taxon>
        <taxon>Pterygota</taxon>
        <taxon>Neoptera</taxon>
        <taxon>Endopterygota</taxon>
        <taxon>Diptera</taxon>
        <taxon>Nematocera</taxon>
        <taxon>Culicoidea</taxon>
        <taxon>Culicidae</taxon>
        <taxon>Anophelinae</taxon>
        <taxon>Anopheles</taxon>
    </lineage>
</organism>
<protein>
    <submittedName>
        <fullName evidence="1">Putative secreted protein</fullName>
    </submittedName>
</protein>
<sequence length="74" mass="8208">MLCSTARYFFPPLLVLLSKHTPFRASARDPRRYASVPAGVPKEARSQAAPCCIPSQTRAKDNEISIAFKRSSQI</sequence>
<evidence type="ECO:0000313" key="1">
    <source>
        <dbReference type="EMBL" id="MBW78121.1"/>
    </source>
</evidence>
<accession>A0A2M4DKQ0</accession>
<reference evidence="1" key="1">
    <citation type="submission" date="2018-01" db="EMBL/GenBank/DDBJ databases">
        <title>An insight into the sialome of Amazonian anophelines.</title>
        <authorList>
            <person name="Ribeiro J.M."/>
            <person name="Scarpassa V."/>
            <person name="Calvo E."/>
        </authorList>
    </citation>
    <scope>NUCLEOTIDE SEQUENCE</scope>
</reference>